<reference evidence="1 2" key="1">
    <citation type="submission" date="2016-09" db="EMBL/GenBank/DDBJ databases">
        <title>Metabolic pathway, cell adaptation mechanisms and a novel monoxygenase revealed through proteogenomic-transcription analysis of a Sphingomonas haloaromaticamans strain degrading the fungicide ortho-phenylphenol.</title>
        <authorList>
            <person name="Perruchon C."/>
            <person name="Papadopoulou E.S."/>
            <person name="Rousidou C."/>
            <person name="Vasileiadis S."/>
            <person name="Tanou G."/>
            <person name="Amoutzias G."/>
            <person name="Molassiotis A."/>
            <person name="Karpouzas D.G."/>
        </authorList>
    </citation>
    <scope>NUCLEOTIDE SEQUENCE [LARGE SCALE GENOMIC DNA]</scope>
    <source>
        <strain evidence="1 2">P3</strain>
    </source>
</reference>
<name>A0A1S1HHB2_9SPHN</name>
<dbReference type="EMBL" id="MIPT01000001">
    <property type="protein sequence ID" value="OHT21634.1"/>
    <property type="molecule type" value="Genomic_DNA"/>
</dbReference>
<accession>A0A1S1HHB2</accession>
<proteinExistence type="predicted"/>
<protein>
    <submittedName>
        <fullName evidence="1">Uncharacterized protein</fullName>
    </submittedName>
</protein>
<organism evidence="1 2">
    <name type="scientific">Edaphosphingomonas haloaromaticamans</name>
    <dbReference type="NCBI Taxonomy" id="653954"/>
    <lineage>
        <taxon>Bacteria</taxon>
        <taxon>Pseudomonadati</taxon>
        <taxon>Pseudomonadota</taxon>
        <taxon>Alphaproteobacteria</taxon>
        <taxon>Sphingomonadales</taxon>
        <taxon>Rhizorhabdaceae</taxon>
        <taxon>Edaphosphingomonas</taxon>
    </lineage>
</organism>
<sequence length="114" mass="12841">MAPYVMGALLAKCEPLSVDLGNKPLAEIFQFQSKGSLPKKEDIDRSAQIAAKRIFQSDLLVWLPQAQLHGELMLEIGLRTENRTPPGHIGHDLVDLDQSKLHRHIERGIYTDCR</sequence>
<keyword evidence="2" id="KW-1185">Reference proteome</keyword>
<dbReference type="Proteomes" id="UP000179467">
    <property type="component" value="Unassembled WGS sequence"/>
</dbReference>
<evidence type="ECO:0000313" key="1">
    <source>
        <dbReference type="EMBL" id="OHT21634.1"/>
    </source>
</evidence>
<dbReference type="AlphaFoldDB" id="A0A1S1HHB2"/>
<comment type="caution">
    <text evidence="1">The sequence shown here is derived from an EMBL/GenBank/DDBJ whole genome shotgun (WGS) entry which is preliminary data.</text>
</comment>
<evidence type="ECO:0000313" key="2">
    <source>
        <dbReference type="Proteomes" id="UP000179467"/>
    </source>
</evidence>
<gene>
    <name evidence="1" type="ORF">BHE75_03645</name>
</gene>